<dbReference type="InterPro" id="IPR023128">
    <property type="entry name" value="Prot_N_Gln_amidohydro_ab_roll"/>
</dbReference>
<dbReference type="GO" id="GO:0005634">
    <property type="term" value="C:nucleus"/>
    <property type="evidence" value="ECO:0007669"/>
    <property type="project" value="TreeGrafter"/>
</dbReference>
<dbReference type="GO" id="GO:0008418">
    <property type="term" value="F:protein-N-terminal asparagine amidohydrolase activity"/>
    <property type="evidence" value="ECO:0007669"/>
    <property type="project" value="UniProtKB-UniRule"/>
</dbReference>
<dbReference type="Pfam" id="PF09764">
    <property type="entry name" value="Nt_Gln_amidase"/>
    <property type="match status" value="1"/>
</dbReference>
<evidence type="ECO:0000256" key="8">
    <source>
        <dbReference type="RuleBase" id="RU367082"/>
    </source>
</evidence>
<dbReference type="AlphaFoldDB" id="A0A8H7PZX3"/>
<sequence length="155" mass="18548">SFEFTCPLRFCALSLNLMFPRAELLYTRCYCEENIYQLCRWVKATKENVLGDLTVVFISNPLRRIPIWEQSSSVEGNFLIWDYHVILVHFKDEVDESLVYDFDTRLAFPTPIKKYVWLSFRPDLLLNEQFERYFRLIPAKDFLSHFASDRSHMVC</sequence>
<evidence type="ECO:0000256" key="4">
    <source>
        <dbReference type="ARBA" id="ARBA00021247"/>
    </source>
</evidence>
<evidence type="ECO:0000256" key="5">
    <source>
        <dbReference type="ARBA" id="ARBA00022801"/>
    </source>
</evidence>
<comment type="subunit">
    <text evidence="2 8">Monomer.</text>
</comment>
<evidence type="ECO:0000259" key="9">
    <source>
        <dbReference type="Pfam" id="PF09764"/>
    </source>
</evidence>
<dbReference type="GO" id="GO:0005829">
    <property type="term" value="C:cytosol"/>
    <property type="evidence" value="ECO:0007669"/>
    <property type="project" value="TreeGrafter"/>
</dbReference>
<comment type="similarity">
    <text evidence="1 8">Belongs to the NTAQ1 family.</text>
</comment>
<organism evidence="10 11">
    <name type="scientific">Mortierella isabellina</name>
    <name type="common">Filamentous fungus</name>
    <name type="synonym">Umbelopsis isabellina</name>
    <dbReference type="NCBI Taxonomy" id="91625"/>
    <lineage>
        <taxon>Eukaryota</taxon>
        <taxon>Fungi</taxon>
        <taxon>Fungi incertae sedis</taxon>
        <taxon>Mucoromycota</taxon>
        <taxon>Mucoromycotina</taxon>
        <taxon>Umbelopsidomycetes</taxon>
        <taxon>Umbelopsidales</taxon>
        <taxon>Umbelopsidaceae</taxon>
        <taxon>Umbelopsis</taxon>
    </lineage>
</organism>
<name>A0A8H7PZX3_MORIS</name>
<evidence type="ECO:0000256" key="2">
    <source>
        <dbReference type="ARBA" id="ARBA00011245"/>
    </source>
</evidence>
<dbReference type="PANTHER" id="PTHR13035:SF0">
    <property type="entry name" value="PROTEIN N-TERMINAL GLUTAMINE AMIDOHYDROLASE"/>
    <property type="match status" value="1"/>
</dbReference>
<dbReference type="EC" id="3.5.1.122" evidence="3 8"/>
<dbReference type="PANTHER" id="PTHR13035">
    <property type="entry name" value="PROTEIN N-TERMINAL GLUTAMINE AMIDOHYDROLASE"/>
    <property type="match status" value="1"/>
</dbReference>
<feature type="non-terminal residue" evidence="10">
    <location>
        <position position="155"/>
    </location>
</feature>
<dbReference type="EMBL" id="JAEPQZ010000004">
    <property type="protein sequence ID" value="KAG2182191.1"/>
    <property type="molecule type" value="Genomic_DNA"/>
</dbReference>
<dbReference type="InterPro" id="IPR037132">
    <property type="entry name" value="N_Gln_amidohydro_ab_roll_sf"/>
</dbReference>
<protein>
    <recommendedName>
        <fullName evidence="4 8">Protein N-terminal glutamine amidohydrolase</fullName>
        <ecNumber evidence="3 8">3.5.1.122</ecNumber>
    </recommendedName>
    <alternativeName>
        <fullName evidence="6 8">Protein NH2-terminal glutamine deamidase</fullName>
    </alternativeName>
</protein>
<dbReference type="GO" id="GO:0070773">
    <property type="term" value="F:protein-N-terminal glutamine amidohydrolase activity"/>
    <property type="evidence" value="ECO:0007669"/>
    <property type="project" value="UniProtKB-UniRule"/>
</dbReference>
<feature type="domain" description="Protein N-terminal glutamine amidohydrolase alpha beta roll" evidence="9">
    <location>
        <begin position="26"/>
        <end position="154"/>
    </location>
</feature>
<proteinExistence type="inferred from homology"/>
<keyword evidence="5 8" id="KW-0378">Hydrolase</keyword>
<dbReference type="OrthoDB" id="191192at2759"/>
<evidence type="ECO:0000313" key="10">
    <source>
        <dbReference type="EMBL" id="KAG2182191.1"/>
    </source>
</evidence>
<comment type="catalytic activity">
    <reaction evidence="7 8">
        <text>N-terminal L-glutaminyl-[protein] + H2O = N-terminal L-glutamyl-[protein] + NH4(+)</text>
        <dbReference type="Rhea" id="RHEA:50680"/>
        <dbReference type="Rhea" id="RHEA-COMP:12668"/>
        <dbReference type="Rhea" id="RHEA-COMP:12777"/>
        <dbReference type="ChEBI" id="CHEBI:15377"/>
        <dbReference type="ChEBI" id="CHEBI:28938"/>
        <dbReference type="ChEBI" id="CHEBI:64721"/>
        <dbReference type="ChEBI" id="CHEBI:64722"/>
        <dbReference type="EC" id="3.5.1.122"/>
    </reaction>
</comment>
<comment type="caution">
    <text evidence="10">The sequence shown here is derived from an EMBL/GenBank/DDBJ whole genome shotgun (WGS) entry which is preliminary data.</text>
</comment>
<comment type="function">
    <text evidence="8">Mediates the side-chain deamidation of N-terminal glutamine residues to glutamate, an important step in N-end rule pathway of protein degradation. Conversion of the resulting N-terminal glutamine to glutamate renders the protein susceptible to arginylation, polyubiquitination and degradation as specified by the N-end rule. Does not act on substrates with internal or C-terminal glutamine and does not act on non-glutamine residues in any position.</text>
</comment>
<dbReference type="Gene3D" id="3.10.620.10">
    <property type="entry name" value="Protein N-terminal glutamine amidohydrolase, alpha beta roll"/>
    <property type="match status" value="1"/>
</dbReference>
<gene>
    <name evidence="10" type="ORF">INT43_007118</name>
</gene>
<dbReference type="InterPro" id="IPR039733">
    <property type="entry name" value="NTAQ1"/>
</dbReference>
<accession>A0A8H7PZX3</accession>
<evidence type="ECO:0000256" key="6">
    <source>
        <dbReference type="ARBA" id="ARBA00029677"/>
    </source>
</evidence>
<evidence type="ECO:0000256" key="3">
    <source>
        <dbReference type="ARBA" id="ARBA00012718"/>
    </source>
</evidence>
<dbReference type="Proteomes" id="UP000654370">
    <property type="component" value="Unassembled WGS sequence"/>
</dbReference>
<evidence type="ECO:0000256" key="1">
    <source>
        <dbReference type="ARBA" id="ARBA00008985"/>
    </source>
</evidence>
<reference evidence="10" key="1">
    <citation type="submission" date="2020-12" db="EMBL/GenBank/DDBJ databases">
        <title>Metabolic potential, ecology and presence of endohyphal bacteria is reflected in genomic diversity of Mucoromycotina.</title>
        <authorList>
            <person name="Muszewska A."/>
            <person name="Okrasinska A."/>
            <person name="Steczkiewicz K."/>
            <person name="Drgas O."/>
            <person name="Orlowska M."/>
            <person name="Perlinska-Lenart U."/>
            <person name="Aleksandrzak-Piekarczyk T."/>
            <person name="Szatraj K."/>
            <person name="Zielenkiewicz U."/>
            <person name="Pilsyk S."/>
            <person name="Malc E."/>
            <person name="Mieczkowski P."/>
            <person name="Kruszewska J.S."/>
            <person name="Biernat P."/>
            <person name="Pawlowska J."/>
        </authorList>
    </citation>
    <scope>NUCLEOTIDE SEQUENCE</scope>
    <source>
        <strain evidence="10">WA0000067209</strain>
    </source>
</reference>
<keyword evidence="11" id="KW-1185">Reference proteome</keyword>
<evidence type="ECO:0000256" key="7">
    <source>
        <dbReference type="ARBA" id="ARBA00048768"/>
    </source>
</evidence>
<evidence type="ECO:0000313" key="11">
    <source>
        <dbReference type="Proteomes" id="UP000654370"/>
    </source>
</evidence>